<dbReference type="Pfam" id="PF00097">
    <property type="entry name" value="zf-C3HC4"/>
    <property type="match status" value="1"/>
</dbReference>
<dbReference type="Proteomes" id="UP001377567">
    <property type="component" value="Unassembled WGS sequence"/>
</dbReference>
<keyword evidence="1" id="KW-0479">Metal-binding</keyword>
<dbReference type="GO" id="GO:0016874">
    <property type="term" value="F:ligase activity"/>
    <property type="evidence" value="ECO:0007669"/>
    <property type="project" value="UniProtKB-KW"/>
</dbReference>
<feature type="compositionally biased region" description="Low complexity" evidence="5">
    <location>
        <begin position="16"/>
        <end position="26"/>
    </location>
</feature>
<name>A0AAV5RWI2_MAUHU</name>
<comment type="caution">
    <text evidence="7">The sequence shown here is derived from an EMBL/GenBank/DDBJ whole genome shotgun (WGS) entry which is preliminary data.</text>
</comment>
<keyword evidence="3" id="KW-0862">Zinc</keyword>
<reference evidence="7 8" key="1">
    <citation type="journal article" date="2023" name="Elife">
        <title>Identification of key yeast species and microbe-microbe interactions impacting larval growth of Drosophila in the wild.</title>
        <authorList>
            <person name="Mure A."/>
            <person name="Sugiura Y."/>
            <person name="Maeda R."/>
            <person name="Honda K."/>
            <person name="Sakurai N."/>
            <person name="Takahashi Y."/>
            <person name="Watada M."/>
            <person name="Katoh T."/>
            <person name="Gotoh A."/>
            <person name="Gotoh Y."/>
            <person name="Taniguchi I."/>
            <person name="Nakamura K."/>
            <person name="Hayashi T."/>
            <person name="Katayama T."/>
            <person name="Uemura T."/>
            <person name="Hattori Y."/>
        </authorList>
    </citation>
    <scope>NUCLEOTIDE SEQUENCE [LARGE SCALE GENOMIC DNA]</scope>
    <source>
        <strain evidence="7 8">KH-74</strain>
    </source>
</reference>
<protein>
    <submittedName>
        <fullName evidence="7">SUMO-targeted ubiquitin ligase complex subunit</fullName>
    </submittedName>
</protein>
<dbReference type="SUPFAM" id="SSF57850">
    <property type="entry name" value="RING/U-box"/>
    <property type="match status" value="1"/>
</dbReference>
<keyword evidence="7" id="KW-0436">Ligase</keyword>
<organism evidence="7 8">
    <name type="scientific">Maudiozyma humilis</name>
    <name type="common">Sour dough yeast</name>
    <name type="synonym">Kazachstania humilis</name>
    <dbReference type="NCBI Taxonomy" id="51915"/>
    <lineage>
        <taxon>Eukaryota</taxon>
        <taxon>Fungi</taxon>
        <taxon>Dikarya</taxon>
        <taxon>Ascomycota</taxon>
        <taxon>Saccharomycotina</taxon>
        <taxon>Saccharomycetes</taxon>
        <taxon>Saccharomycetales</taxon>
        <taxon>Saccharomycetaceae</taxon>
        <taxon>Maudiozyma</taxon>
    </lineage>
</organism>
<evidence type="ECO:0000256" key="4">
    <source>
        <dbReference type="PROSITE-ProRule" id="PRU00175"/>
    </source>
</evidence>
<evidence type="ECO:0000256" key="1">
    <source>
        <dbReference type="ARBA" id="ARBA00022723"/>
    </source>
</evidence>
<feature type="domain" description="RING-type" evidence="6">
    <location>
        <begin position="258"/>
        <end position="302"/>
    </location>
</feature>
<feature type="compositionally biased region" description="Polar residues" evidence="5">
    <location>
        <begin position="157"/>
        <end position="181"/>
    </location>
</feature>
<feature type="compositionally biased region" description="Low complexity" evidence="5">
    <location>
        <begin position="109"/>
        <end position="118"/>
    </location>
</feature>
<feature type="compositionally biased region" description="Polar residues" evidence="5">
    <location>
        <begin position="82"/>
        <end position="92"/>
    </location>
</feature>
<dbReference type="PROSITE" id="PS00518">
    <property type="entry name" value="ZF_RING_1"/>
    <property type="match status" value="1"/>
</dbReference>
<feature type="compositionally biased region" description="Basic and acidic residues" evidence="5">
    <location>
        <begin position="51"/>
        <end position="80"/>
    </location>
</feature>
<evidence type="ECO:0000313" key="8">
    <source>
        <dbReference type="Proteomes" id="UP001377567"/>
    </source>
</evidence>
<proteinExistence type="predicted"/>
<dbReference type="GO" id="GO:0008270">
    <property type="term" value="F:zinc ion binding"/>
    <property type="evidence" value="ECO:0007669"/>
    <property type="project" value="UniProtKB-KW"/>
</dbReference>
<evidence type="ECO:0000256" key="5">
    <source>
        <dbReference type="SAM" id="MobiDB-lite"/>
    </source>
</evidence>
<dbReference type="Gene3D" id="3.30.40.10">
    <property type="entry name" value="Zinc/RING finger domain, C3HC4 (zinc finger)"/>
    <property type="match status" value="1"/>
</dbReference>
<dbReference type="SMART" id="SM00184">
    <property type="entry name" value="RING"/>
    <property type="match status" value="1"/>
</dbReference>
<feature type="compositionally biased region" description="Polar residues" evidence="5">
    <location>
        <begin position="135"/>
        <end position="148"/>
    </location>
</feature>
<keyword evidence="2 4" id="KW-0863">Zinc-finger</keyword>
<dbReference type="InterPro" id="IPR018957">
    <property type="entry name" value="Znf_C3HC4_RING-type"/>
</dbReference>
<dbReference type="AlphaFoldDB" id="A0AAV5RWI2"/>
<evidence type="ECO:0000313" key="7">
    <source>
        <dbReference type="EMBL" id="GMM55467.1"/>
    </source>
</evidence>
<gene>
    <name evidence="7" type="ORF">DAKH74_020830</name>
</gene>
<feature type="region of interest" description="Disordered" evidence="5">
    <location>
        <begin position="1"/>
        <end position="190"/>
    </location>
</feature>
<keyword evidence="8" id="KW-1185">Reference proteome</keyword>
<evidence type="ECO:0000256" key="2">
    <source>
        <dbReference type="ARBA" id="ARBA00022771"/>
    </source>
</evidence>
<accession>A0AAV5RWI2</accession>
<dbReference type="InterPro" id="IPR017907">
    <property type="entry name" value="Znf_RING_CS"/>
</dbReference>
<dbReference type="PANTHER" id="PTHR23041">
    <property type="entry name" value="RING FINGER DOMAIN-CONTAINING"/>
    <property type="match status" value="1"/>
</dbReference>
<dbReference type="InterPro" id="IPR001841">
    <property type="entry name" value="Znf_RING"/>
</dbReference>
<sequence>MAVITTNEHEQNMGMSSQNDSDYDNSGGSGDEHNTRKRDRSSSLEEYSDSDDSRTRRQRIDANTERERDNREIINNRIPDHSPNTQQQQQPDLGSIPEPDNVPDDSDASDVVNDSDSSIQVMSSRHLEDRDENFDLNNAFTEGSTGANSVDEASHGRSGTNNLNDTDNGPNSVQESTSISDGDSDHQSRDDSIIDVESAANSNSEVANVAPGDSSVPVMHIDLEAAEQQVVEIPDEELEKEVEEKSSEEFKAARDYKCPICFDPPTTALITPCGHVFCCECLFHMVNSSRASRGSGYCAMCRSNVTFRDVRLVILRKKRVKKI</sequence>
<dbReference type="PROSITE" id="PS50089">
    <property type="entry name" value="ZF_RING_2"/>
    <property type="match status" value="1"/>
</dbReference>
<evidence type="ECO:0000259" key="6">
    <source>
        <dbReference type="PROSITE" id="PS50089"/>
    </source>
</evidence>
<dbReference type="InterPro" id="IPR047134">
    <property type="entry name" value="RNF4"/>
</dbReference>
<evidence type="ECO:0000256" key="3">
    <source>
        <dbReference type="ARBA" id="ARBA00022833"/>
    </source>
</evidence>
<dbReference type="InterPro" id="IPR013083">
    <property type="entry name" value="Znf_RING/FYVE/PHD"/>
</dbReference>
<dbReference type="PANTHER" id="PTHR23041:SF78">
    <property type="entry name" value="E3 UBIQUITIN-PROTEIN LIGASE RNF4"/>
    <property type="match status" value="1"/>
</dbReference>
<dbReference type="EMBL" id="BTGD01000005">
    <property type="protein sequence ID" value="GMM55467.1"/>
    <property type="molecule type" value="Genomic_DNA"/>
</dbReference>